<sequence length="212" mass="22788">MAGLIAAYEDLLRAVAGMVAIPGPDADDTARAQFRRALGVPDTPDAYRIAVNHPRLAVDPDVNRRLHEAAFTPAQAQLVYDLAVERVMPVIEALGESQRAEADLAALVEHFGGADRWAEISRQLSAWGKAHLPEDVYIALASTREGVLALFRMMAEGEPDLVGGGAGAAGPGGSGEEDLKALMRDPRYWKHRDPAVVRRVADGFRRLYPGGA</sequence>
<dbReference type="AlphaFoldDB" id="A0A7W6RYT9"/>
<dbReference type="Pfam" id="PF05396">
    <property type="entry name" value="Phage_T7_Capsid"/>
    <property type="match status" value="1"/>
</dbReference>
<evidence type="ECO:0000313" key="1">
    <source>
        <dbReference type="EMBL" id="MBB4285114.1"/>
    </source>
</evidence>
<name>A0A7W6RYT9_9PROT</name>
<organism evidence="1 2">
    <name type="scientific">Roseospira goensis</name>
    <dbReference type="NCBI Taxonomy" id="391922"/>
    <lineage>
        <taxon>Bacteria</taxon>
        <taxon>Pseudomonadati</taxon>
        <taxon>Pseudomonadota</taxon>
        <taxon>Alphaproteobacteria</taxon>
        <taxon>Rhodospirillales</taxon>
        <taxon>Rhodospirillaceae</taxon>
        <taxon>Roseospira</taxon>
    </lineage>
</organism>
<accession>A0A7W6RYT9</accession>
<gene>
    <name evidence="1" type="ORF">GGD88_000831</name>
</gene>
<dbReference type="EMBL" id="JACIGI010000005">
    <property type="protein sequence ID" value="MBB4285114.1"/>
    <property type="molecule type" value="Genomic_DNA"/>
</dbReference>
<protein>
    <submittedName>
        <fullName evidence="1">Uncharacterized protein</fullName>
    </submittedName>
</protein>
<comment type="caution">
    <text evidence="1">The sequence shown here is derived from an EMBL/GenBank/DDBJ whole genome shotgun (WGS) entry which is preliminary data.</text>
</comment>
<evidence type="ECO:0000313" key="2">
    <source>
        <dbReference type="Proteomes" id="UP000555728"/>
    </source>
</evidence>
<dbReference type="Proteomes" id="UP000555728">
    <property type="component" value="Unassembled WGS sequence"/>
</dbReference>
<dbReference type="InterPro" id="IPR008768">
    <property type="entry name" value="Gp9-like"/>
</dbReference>
<reference evidence="1 2" key="1">
    <citation type="submission" date="2020-08" db="EMBL/GenBank/DDBJ databases">
        <title>Genome sequencing of Purple Non-Sulfur Bacteria from various extreme environments.</title>
        <authorList>
            <person name="Mayer M."/>
        </authorList>
    </citation>
    <scope>NUCLEOTIDE SEQUENCE [LARGE SCALE GENOMIC DNA]</scope>
    <source>
        <strain evidence="1 2">JA135</strain>
    </source>
</reference>
<proteinExistence type="predicted"/>
<keyword evidence="2" id="KW-1185">Reference proteome</keyword>